<comment type="caution">
    <text evidence="16">The sequence shown here is derived from an EMBL/GenBank/DDBJ whole genome shotgun (WGS) entry which is preliminary data.</text>
</comment>
<protein>
    <recommendedName>
        <fullName evidence="3">Mitochondrial escape protein 2</fullName>
    </recommendedName>
</protein>
<dbReference type="InterPro" id="IPR039627">
    <property type="entry name" value="Yme2_C"/>
</dbReference>
<dbReference type="AlphaFoldDB" id="A0A2I1CWI8"/>
<evidence type="ECO:0000256" key="1">
    <source>
        <dbReference type="ARBA" id="ARBA00004434"/>
    </source>
</evidence>
<keyword evidence="7" id="KW-1133">Transmembrane helix</keyword>
<evidence type="ECO:0000256" key="10">
    <source>
        <dbReference type="ARBA" id="ARBA00023136"/>
    </source>
</evidence>
<keyword evidence="6" id="KW-0809">Transit peptide</keyword>
<dbReference type="InterPro" id="IPR012677">
    <property type="entry name" value="Nucleotide-bd_a/b_plait_sf"/>
</dbReference>
<keyword evidence="12" id="KW-0539">Nucleus</keyword>
<dbReference type="Proteomes" id="UP000234254">
    <property type="component" value="Unassembled WGS sequence"/>
</dbReference>
<evidence type="ECO:0000256" key="11">
    <source>
        <dbReference type="ARBA" id="ARBA00023163"/>
    </source>
</evidence>
<dbReference type="InterPro" id="IPR007219">
    <property type="entry name" value="XnlR_reg_dom"/>
</dbReference>
<dbReference type="PANTHER" id="PTHR32198:SF2">
    <property type="entry name" value="MITOCHONDRIAL ESCAPE PROTEIN 2"/>
    <property type="match status" value="1"/>
</dbReference>
<keyword evidence="11" id="KW-0804">Transcription</keyword>
<accession>A0A2I1CWI8</accession>
<dbReference type="EMBL" id="MSFM01000010">
    <property type="protein sequence ID" value="PKY01993.1"/>
    <property type="molecule type" value="Genomic_DNA"/>
</dbReference>
<evidence type="ECO:0000313" key="17">
    <source>
        <dbReference type="Proteomes" id="UP000234254"/>
    </source>
</evidence>
<dbReference type="SUPFAM" id="SSF54928">
    <property type="entry name" value="RNA-binding domain, RBD"/>
    <property type="match status" value="1"/>
</dbReference>
<evidence type="ECO:0000256" key="5">
    <source>
        <dbReference type="ARBA" id="ARBA00022792"/>
    </source>
</evidence>
<dbReference type="GO" id="GO:0006351">
    <property type="term" value="P:DNA-templated transcription"/>
    <property type="evidence" value="ECO:0007669"/>
    <property type="project" value="InterPro"/>
</dbReference>
<name>A0A2I1CWI8_ASPC2</name>
<comment type="function">
    <text evidence="13">Plays a role in maintaining the mitochondrial genome and in controlling the mtDNA escape. Involved in the regulation of mtDNA nucleotide structure and number. May have a dispensable role in early maturation of pre-rRNA.</text>
</comment>
<evidence type="ECO:0000259" key="15">
    <source>
        <dbReference type="PROSITE" id="PS50102"/>
    </source>
</evidence>
<evidence type="ECO:0000256" key="8">
    <source>
        <dbReference type="ARBA" id="ARBA00023015"/>
    </source>
</evidence>
<dbReference type="RefSeq" id="XP_024690587.1">
    <property type="nucleotide sequence ID" value="XM_024840373.1"/>
</dbReference>
<proteinExistence type="inferred from homology"/>
<evidence type="ECO:0000256" key="12">
    <source>
        <dbReference type="ARBA" id="ARBA00023242"/>
    </source>
</evidence>
<dbReference type="InterPro" id="IPR018850">
    <property type="entry name" value="Mt_escape_2_C"/>
</dbReference>
<dbReference type="Pfam" id="PF04082">
    <property type="entry name" value="Fungal_trans"/>
    <property type="match status" value="1"/>
</dbReference>
<dbReference type="OrthoDB" id="10267654at2759"/>
<evidence type="ECO:0000256" key="4">
    <source>
        <dbReference type="ARBA" id="ARBA00022692"/>
    </source>
</evidence>
<evidence type="ECO:0000256" key="7">
    <source>
        <dbReference type="ARBA" id="ARBA00022989"/>
    </source>
</evidence>
<dbReference type="SMART" id="SM00360">
    <property type="entry name" value="RRM"/>
    <property type="match status" value="1"/>
</dbReference>
<keyword evidence="4" id="KW-0812">Transmembrane</keyword>
<dbReference type="GO" id="GO:0003677">
    <property type="term" value="F:DNA binding"/>
    <property type="evidence" value="ECO:0007669"/>
    <property type="project" value="InterPro"/>
</dbReference>
<dbReference type="GeneID" id="36547897"/>
<dbReference type="VEuPathDB" id="FungiDB:P168DRAFT_320558"/>
<dbReference type="PROSITE" id="PS50102">
    <property type="entry name" value="RRM"/>
    <property type="match status" value="1"/>
</dbReference>
<dbReference type="Pfam" id="PF00076">
    <property type="entry name" value="RRM_1"/>
    <property type="match status" value="1"/>
</dbReference>
<feature type="domain" description="RRM" evidence="15">
    <location>
        <begin position="589"/>
        <end position="677"/>
    </location>
</feature>
<keyword evidence="5" id="KW-0999">Mitochondrion inner membrane</keyword>
<sequence>MGLDAETNPDNPHIVSPAVADDNTILETYLSPLPGSRRRMIRPTANGARPVLFNTVQRRPLGVSCNQSMASSKCQIIEKLIEPYEHDLIDLFFTHFNPCFPLFDESSFRKIYTNHRHKISPALLSNLYANALIYWGCSPTLQGTRPPDGRFIWVLACEALHSEMFLAPGTSTVLAIILNVCGRPSTSVFGNGGLMGMAVSLSHALGLNRDPSGWDISPAEKAFRVRIWWCSLAYGTPLQIHRSQYDVPLPSCTPEQTPSSASQIFTSLVSLTEVLGRSLEQVYSVDSVSSSSSSSSSTTTTPDSLAALLIDWENTLPPEVKPIILDNTNLHYPGAANLRLAHLAVTLLHRRIQLNLHTTPSSDTEQYSAAHTSAESIVHFVQRLHETPFPGFWIPMNAYALTSATTFLLRSALHESAHSALSLQLAREMVCALKNLRDRPTCLETGHIALGPTDGLIFISNIFPTKLQWLLTPLGGSAAYASILKRLGRPQIAASDPVRIVERAFPASQDVEIKEVVPQFLEGGAFVRFSSLSQTDPGQKSREKTIEEAVHEHLAQHPIRPWFSPFRTASVHAVRGHPWIEDLYRIPSQRLRVDFLPMNGDTPGTVTVETLYSLFRRYGKLRNVEVVQPDPKSPPRYAHVEFSRAQPAVVAKSCLHGFTLPGYNGNSTTLKINYARKIKLAAIRDWVFSHPRIVIPLLAALVAAITVTVFDPIRHFFIEMKIKATLQAEENAIVRWVSRQFDEANRRYSSFFGGRRDGRPDPRGLAAIWADREADIAQLRAWLSDTPETFIVVHGPRGSGKREMVLDRALQGRRYKLTIDCKPIQEARGDAAKIARAAAQVGYWPVFSWMNSLSSLVDLAAQGVIGAKAGFSETLDAQLSNVWASTATALRAVALEGRRKTDRDAHLSDDEYLETHAEARPVVVVENFLHPGSETGVVDEKIAEWASGLVTGNIAHVIFLTADVSFAKPLGRALPNAVFKTIALGDCSLDVARRFVLSHLADTDAPGEGELEAHGLGSCIEELGGRVTDLEFMAHRVEAGESPRAAVNRIITQSATEIQKLFLLNDSTTHPWTPAQAWYLIRALSQSKTHTLRYTQVLLSDLFSSTNGEATLRALEQAELITITTKNGCPETIRPGRPVYRAVFRQLMANESLRGRMELLILGVLTARETARIAQCEEELGVLGALPKQPWEVGGRVKWLLGRVYEAQRKVEGFEREGSVLKKLLGV</sequence>
<dbReference type="CDD" id="cd12148">
    <property type="entry name" value="fungal_TF_MHR"/>
    <property type="match status" value="1"/>
</dbReference>
<comment type="subcellular location">
    <subcellularLocation>
        <location evidence="1">Mitochondrion inner membrane</location>
        <topology evidence="1">Single-pass membrane protein</topology>
    </subcellularLocation>
</comment>
<keyword evidence="10" id="KW-0472">Membrane</keyword>
<evidence type="ECO:0000256" key="2">
    <source>
        <dbReference type="ARBA" id="ARBA00010320"/>
    </source>
</evidence>
<dbReference type="InterPro" id="IPR035979">
    <property type="entry name" value="RBD_domain_sf"/>
</dbReference>
<evidence type="ECO:0000256" key="13">
    <source>
        <dbReference type="ARBA" id="ARBA00025276"/>
    </source>
</evidence>
<gene>
    <name evidence="16" type="ORF">P168DRAFT_320558</name>
</gene>
<dbReference type="Pfam" id="PF10443">
    <property type="entry name" value="RNA12"/>
    <property type="match status" value="1"/>
</dbReference>
<evidence type="ECO:0000256" key="3">
    <source>
        <dbReference type="ARBA" id="ARBA00020222"/>
    </source>
</evidence>
<dbReference type="GO" id="GO:0005743">
    <property type="term" value="C:mitochondrial inner membrane"/>
    <property type="evidence" value="ECO:0007669"/>
    <property type="project" value="UniProtKB-SubCell"/>
</dbReference>
<keyword evidence="14" id="KW-0694">RNA-binding</keyword>
<dbReference type="PANTHER" id="PTHR32198">
    <property type="entry name" value="MITOCHONDRIAL ESCAPE PROTEIN 2"/>
    <property type="match status" value="1"/>
</dbReference>
<reference evidence="16" key="1">
    <citation type="submission" date="2016-12" db="EMBL/GenBank/DDBJ databases">
        <title>The genomes of Aspergillus section Nigri reveals drivers in fungal speciation.</title>
        <authorList>
            <consortium name="DOE Joint Genome Institute"/>
            <person name="Vesth T.C."/>
            <person name="Nybo J."/>
            <person name="Theobald S."/>
            <person name="Brandl J."/>
            <person name="Frisvad J.C."/>
            <person name="Nielsen K.F."/>
            <person name="Lyhne E.K."/>
            <person name="Kogle M.E."/>
            <person name="Kuo A."/>
            <person name="Riley R."/>
            <person name="Clum A."/>
            <person name="Nolan M."/>
            <person name="Lipzen A."/>
            <person name="Salamov A."/>
            <person name="Henrissat B."/>
            <person name="Wiebenga A."/>
            <person name="De vries R.P."/>
            <person name="Grigoriev I.V."/>
            <person name="Mortensen U.H."/>
            <person name="Andersen M.R."/>
            <person name="Baker S.E."/>
        </authorList>
    </citation>
    <scope>NUCLEOTIDE SEQUENCE</scope>
    <source>
        <strain evidence="16">IBT 28561</strain>
    </source>
</reference>
<comment type="similarity">
    <text evidence="2">Belongs to the YME2 family.</text>
</comment>
<evidence type="ECO:0000256" key="9">
    <source>
        <dbReference type="ARBA" id="ARBA00023128"/>
    </source>
</evidence>
<dbReference type="Gene3D" id="3.30.70.330">
    <property type="match status" value="1"/>
</dbReference>
<dbReference type="GO" id="GO:0003723">
    <property type="term" value="F:RNA binding"/>
    <property type="evidence" value="ECO:0007669"/>
    <property type="project" value="UniProtKB-UniRule"/>
</dbReference>
<dbReference type="GO" id="GO:0008270">
    <property type="term" value="F:zinc ion binding"/>
    <property type="evidence" value="ECO:0007669"/>
    <property type="project" value="InterPro"/>
</dbReference>
<evidence type="ECO:0000256" key="14">
    <source>
        <dbReference type="PROSITE-ProRule" id="PRU00176"/>
    </source>
</evidence>
<keyword evidence="17" id="KW-1185">Reference proteome</keyword>
<evidence type="ECO:0000313" key="16">
    <source>
        <dbReference type="EMBL" id="PKY01993.1"/>
    </source>
</evidence>
<evidence type="ECO:0000256" key="6">
    <source>
        <dbReference type="ARBA" id="ARBA00022946"/>
    </source>
</evidence>
<keyword evidence="9" id="KW-0496">Mitochondrion</keyword>
<organism evidence="16 17">
    <name type="scientific">Aspergillus campestris (strain IBT 28561)</name>
    <dbReference type="NCBI Taxonomy" id="1392248"/>
    <lineage>
        <taxon>Eukaryota</taxon>
        <taxon>Fungi</taxon>
        <taxon>Dikarya</taxon>
        <taxon>Ascomycota</taxon>
        <taxon>Pezizomycotina</taxon>
        <taxon>Eurotiomycetes</taxon>
        <taxon>Eurotiomycetidae</taxon>
        <taxon>Eurotiales</taxon>
        <taxon>Aspergillaceae</taxon>
        <taxon>Aspergillus</taxon>
        <taxon>Aspergillus subgen. Circumdati</taxon>
    </lineage>
</organism>
<keyword evidence="8" id="KW-0805">Transcription regulation</keyword>
<dbReference type="InterPro" id="IPR000504">
    <property type="entry name" value="RRM_dom"/>
</dbReference>